<dbReference type="EMBL" id="GFTR01001663">
    <property type="protein sequence ID" value="JAW14763.1"/>
    <property type="molecule type" value="Transcribed_RNA"/>
</dbReference>
<dbReference type="AlphaFoldDB" id="A0A224Y289"/>
<keyword evidence="1" id="KW-0732">Signal</keyword>
<organism evidence="2">
    <name type="scientific">Panstrongylus lignarius</name>
    <dbReference type="NCBI Taxonomy" id="156445"/>
    <lineage>
        <taxon>Eukaryota</taxon>
        <taxon>Metazoa</taxon>
        <taxon>Ecdysozoa</taxon>
        <taxon>Arthropoda</taxon>
        <taxon>Hexapoda</taxon>
        <taxon>Insecta</taxon>
        <taxon>Pterygota</taxon>
        <taxon>Neoptera</taxon>
        <taxon>Paraneoptera</taxon>
        <taxon>Hemiptera</taxon>
        <taxon>Heteroptera</taxon>
        <taxon>Panheteroptera</taxon>
        <taxon>Cimicomorpha</taxon>
        <taxon>Reduviidae</taxon>
        <taxon>Triatominae</taxon>
        <taxon>Panstrongylus</taxon>
    </lineage>
</organism>
<feature type="chain" id="PRO_5012036298" evidence="1">
    <location>
        <begin position="18"/>
        <end position="104"/>
    </location>
</feature>
<evidence type="ECO:0000313" key="2">
    <source>
        <dbReference type="EMBL" id="JAW14763.1"/>
    </source>
</evidence>
<evidence type="ECO:0000256" key="1">
    <source>
        <dbReference type="SAM" id="SignalP"/>
    </source>
</evidence>
<sequence length="104" mass="11557">MLCLFLTSLLFPLSSFCCSPDSSLCLIFSNLEERSSLFLSLLSLCFPDFSNLSADFSDFCLLSLSLLRTLLSFCLSSLSFDFTLSCFSSLCLDFSCFSIFSSFS</sequence>
<feature type="signal peptide" evidence="1">
    <location>
        <begin position="1"/>
        <end position="17"/>
    </location>
</feature>
<accession>A0A224Y289</accession>
<reference evidence="2" key="1">
    <citation type="journal article" date="2018" name="PLoS Negl. Trop. Dis.">
        <title>An insight into the salivary gland and fat body transcriptome of Panstrongylus lignarius (Hemiptera: Heteroptera), the main vector of Chagas disease in Peru.</title>
        <authorList>
            <person name="Nevoa J.C."/>
            <person name="Mendes M.T."/>
            <person name="da Silva M.V."/>
            <person name="Soares S.C."/>
            <person name="Oliveira C.J.F."/>
            <person name="Ribeiro J.M.C."/>
        </authorList>
    </citation>
    <scope>NUCLEOTIDE SEQUENCE</scope>
</reference>
<proteinExistence type="predicted"/>
<name>A0A224Y289_9HEMI</name>
<protein>
    <submittedName>
        <fullName evidence="2">Putative secreted protein</fullName>
    </submittedName>
</protein>